<dbReference type="Proteomes" id="UP000462621">
    <property type="component" value="Unassembled WGS sequence"/>
</dbReference>
<comment type="caution">
    <text evidence="1">The sequence shown here is derived from an EMBL/GenBank/DDBJ whole genome shotgun (WGS) entry which is preliminary data.</text>
</comment>
<proteinExistence type="predicted"/>
<organism evidence="1 2">
    <name type="scientific">Vibrio eleionomae</name>
    <dbReference type="NCBI Taxonomy" id="2653505"/>
    <lineage>
        <taxon>Bacteria</taxon>
        <taxon>Pseudomonadati</taxon>
        <taxon>Pseudomonadota</taxon>
        <taxon>Gammaproteobacteria</taxon>
        <taxon>Vibrionales</taxon>
        <taxon>Vibrionaceae</taxon>
        <taxon>Vibrio</taxon>
    </lineage>
</organism>
<name>A0A7X4LLI1_9VIBR</name>
<keyword evidence="2" id="KW-1185">Reference proteome</keyword>
<dbReference type="RefSeq" id="WP_161156230.1">
    <property type="nucleotide sequence ID" value="NZ_WEKT01000023.1"/>
</dbReference>
<accession>A0A7X4LLI1</accession>
<reference evidence="1 2" key="1">
    <citation type="submission" date="2019-10" db="EMBL/GenBank/DDBJ databases">
        <title>Vibrio sp. nov. isolated from a shrimp pond.</title>
        <authorList>
            <person name="Gomez-Gil B."/>
            <person name="Enciso-Ibarra J."/>
            <person name="Enciso-Ibarra K."/>
            <person name="Bolan-Mejia C."/>
        </authorList>
    </citation>
    <scope>NUCLEOTIDE SEQUENCE [LARGE SCALE GENOMIC DNA]</scope>
    <source>
        <strain evidence="1 2">CAIM 722</strain>
    </source>
</reference>
<dbReference type="EMBL" id="WEKT01000023">
    <property type="protein sequence ID" value="MZI94124.1"/>
    <property type="molecule type" value="Genomic_DNA"/>
</dbReference>
<sequence>MMIQVRRVGDQPVVKWTLILLAILLLVPLFSISITSSRVRLYCLDYPSIKNRSGMAPSAFTTS</sequence>
<gene>
    <name evidence="1" type="ORF">F9817_13070</name>
</gene>
<protein>
    <submittedName>
        <fullName evidence="1">Uncharacterized protein</fullName>
    </submittedName>
</protein>
<evidence type="ECO:0000313" key="2">
    <source>
        <dbReference type="Proteomes" id="UP000462621"/>
    </source>
</evidence>
<dbReference type="AlphaFoldDB" id="A0A7X4LLI1"/>
<evidence type="ECO:0000313" key="1">
    <source>
        <dbReference type="EMBL" id="MZI94124.1"/>
    </source>
</evidence>